<dbReference type="Proteomes" id="UP001283361">
    <property type="component" value="Unassembled WGS sequence"/>
</dbReference>
<gene>
    <name evidence="1" type="ORF">RRG08_018809</name>
</gene>
<proteinExistence type="predicted"/>
<reference evidence="1" key="1">
    <citation type="journal article" date="2023" name="G3 (Bethesda)">
        <title>A reference genome for the long-term kleptoplast-retaining sea slug Elysia crispata morphotype clarki.</title>
        <authorList>
            <person name="Eastman K.E."/>
            <person name="Pendleton A.L."/>
            <person name="Shaikh M.A."/>
            <person name="Suttiyut T."/>
            <person name="Ogas R."/>
            <person name="Tomko P."/>
            <person name="Gavelis G."/>
            <person name="Widhalm J.R."/>
            <person name="Wisecaver J.H."/>
        </authorList>
    </citation>
    <scope>NUCLEOTIDE SEQUENCE</scope>
    <source>
        <strain evidence="1">ECLA1</strain>
    </source>
</reference>
<dbReference type="AlphaFoldDB" id="A0AAE0ZSK0"/>
<protein>
    <submittedName>
        <fullName evidence="1">Uncharacterized protein</fullName>
    </submittedName>
</protein>
<evidence type="ECO:0000313" key="2">
    <source>
        <dbReference type="Proteomes" id="UP001283361"/>
    </source>
</evidence>
<dbReference type="EMBL" id="JAWDGP010003385">
    <property type="protein sequence ID" value="KAK3774818.1"/>
    <property type="molecule type" value="Genomic_DNA"/>
</dbReference>
<sequence length="93" mass="10446">MEPWLSRLERKIPIHLGSNAGSFAYKEFRVASLYLLVARVLAGNLIPCEPQYFYRLLTLLSCLEQTPGGQKEVRGGGKWEPLPNVKEIGLDCV</sequence>
<keyword evidence="2" id="KW-1185">Reference proteome</keyword>
<evidence type="ECO:0000313" key="1">
    <source>
        <dbReference type="EMBL" id="KAK3774818.1"/>
    </source>
</evidence>
<organism evidence="1 2">
    <name type="scientific">Elysia crispata</name>
    <name type="common">lettuce slug</name>
    <dbReference type="NCBI Taxonomy" id="231223"/>
    <lineage>
        <taxon>Eukaryota</taxon>
        <taxon>Metazoa</taxon>
        <taxon>Spiralia</taxon>
        <taxon>Lophotrochozoa</taxon>
        <taxon>Mollusca</taxon>
        <taxon>Gastropoda</taxon>
        <taxon>Heterobranchia</taxon>
        <taxon>Euthyneura</taxon>
        <taxon>Panpulmonata</taxon>
        <taxon>Sacoglossa</taxon>
        <taxon>Placobranchoidea</taxon>
        <taxon>Plakobranchidae</taxon>
        <taxon>Elysia</taxon>
    </lineage>
</organism>
<comment type="caution">
    <text evidence="1">The sequence shown here is derived from an EMBL/GenBank/DDBJ whole genome shotgun (WGS) entry which is preliminary data.</text>
</comment>
<name>A0AAE0ZSK0_9GAST</name>
<accession>A0AAE0ZSK0</accession>